<proteinExistence type="predicted"/>
<accession>A0A0E9PTY7</accession>
<dbReference type="AlphaFoldDB" id="A0A0E9PTY7"/>
<name>A0A0E9PTY7_ANGAN</name>
<evidence type="ECO:0000313" key="1">
    <source>
        <dbReference type="EMBL" id="JAH07560.1"/>
    </source>
</evidence>
<organism evidence="1">
    <name type="scientific">Anguilla anguilla</name>
    <name type="common">European freshwater eel</name>
    <name type="synonym">Muraena anguilla</name>
    <dbReference type="NCBI Taxonomy" id="7936"/>
    <lineage>
        <taxon>Eukaryota</taxon>
        <taxon>Metazoa</taxon>
        <taxon>Chordata</taxon>
        <taxon>Craniata</taxon>
        <taxon>Vertebrata</taxon>
        <taxon>Euteleostomi</taxon>
        <taxon>Actinopterygii</taxon>
        <taxon>Neopterygii</taxon>
        <taxon>Teleostei</taxon>
        <taxon>Anguilliformes</taxon>
        <taxon>Anguillidae</taxon>
        <taxon>Anguilla</taxon>
    </lineage>
</organism>
<protein>
    <submittedName>
        <fullName evidence="1">Uncharacterized protein</fullName>
    </submittedName>
</protein>
<reference evidence="1" key="1">
    <citation type="submission" date="2014-11" db="EMBL/GenBank/DDBJ databases">
        <authorList>
            <person name="Amaro Gonzalez C."/>
        </authorList>
    </citation>
    <scope>NUCLEOTIDE SEQUENCE</scope>
</reference>
<sequence length="19" mass="2139">MGLITGIWVLFCMLKDAIN</sequence>
<reference evidence="1" key="2">
    <citation type="journal article" date="2015" name="Fish Shellfish Immunol.">
        <title>Early steps in the European eel (Anguilla anguilla)-Vibrio vulnificus interaction in the gills: Role of the RtxA13 toxin.</title>
        <authorList>
            <person name="Callol A."/>
            <person name="Pajuelo D."/>
            <person name="Ebbesson L."/>
            <person name="Teles M."/>
            <person name="MacKenzie S."/>
            <person name="Amaro C."/>
        </authorList>
    </citation>
    <scope>NUCLEOTIDE SEQUENCE</scope>
</reference>
<dbReference type="EMBL" id="GBXM01101017">
    <property type="protein sequence ID" value="JAH07560.1"/>
    <property type="molecule type" value="Transcribed_RNA"/>
</dbReference>